<evidence type="ECO:0000313" key="2">
    <source>
        <dbReference type="EMBL" id="ANB16356.1"/>
    </source>
</evidence>
<dbReference type="Proteomes" id="UP000076830">
    <property type="component" value="Chromosome"/>
</dbReference>
<keyword evidence="3" id="KW-1185">Reference proteome</keyword>
<evidence type="ECO:0000256" key="1">
    <source>
        <dbReference type="SAM" id="MobiDB-lite"/>
    </source>
</evidence>
<organism evidence="2 3">
    <name type="scientific">Dokdonella koreensis DS-123</name>
    <dbReference type="NCBI Taxonomy" id="1300342"/>
    <lineage>
        <taxon>Bacteria</taxon>
        <taxon>Pseudomonadati</taxon>
        <taxon>Pseudomonadota</taxon>
        <taxon>Gammaproteobacteria</taxon>
        <taxon>Lysobacterales</taxon>
        <taxon>Rhodanobacteraceae</taxon>
        <taxon>Dokdonella</taxon>
    </lineage>
</organism>
<feature type="region of interest" description="Disordered" evidence="1">
    <location>
        <begin position="1"/>
        <end position="45"/>
    </location>
</feature>
<gene>
    <name evidence="2" type="ORF">I596_319</name>
</gene>
<reference evidence="2 3" key="1">
    <citation type="submission" date="2016-04" db="EMBL/GenBank/DDBJ databases">
        <title>Complete genome sequence of Dokdonella koreensis DS-123T.</title>
        <authorList>
            <person name="Kim J.F."/>
            <person name="Lee H."/>
            <person name="Kwak M.-J."/>
        </authorList>
    </citation>
    <scope>NUCLEOTIDE SEQUENCE [LARGE SCALE GENOMIC DNA]</scope>
    <source>
        <strain evidence="2 3">DS-123</strain>
    </source>
</reference>
<dbReference type="AlphaFoldDB" id="A0A167GAZ0"/>
<sequence length="94" mass="10229">MDVERSAKAPGAVIRQGAARPVDRPSGPGLQRRRAPRPGLARRVVPSRWSDRVAHLALHATQGGDGRLTGTAWRHNAAHLNVHDRLQGEDSHDP</sequence>
<evidence type="ECO:0000313" key="3">
    <source>
        <dbReference type="Proteomes" id="UP000076830"/>
    </source>
</evidence>
<protein>
    <submittedName>
        <fullName evidence="2">Uncharacterized protein</fullName>
    </submittedName>
</protein>
<proteinExistence type="predicted"/>
<accession>A0A167GAZ0</accession>
<dbReference type="KEGG" id="dko:I596_319"/>
<name>A0A167GAZ0_9GAMM</name>
<dbReference type="STRING" id="1300342.I596_319"/>
<dbReference type="EMBL" id="CP015249">
    <property type="protein sequence ID" value="ANB16356.1"/>
    <property type="molecule type" value="Genomic_DNA"/>
</dbReference>